<keyword evidence="3 9" id="KW-1003">Cell membrane</keyword>
<keyword evidence="7 9" id="KW-0811">Translocation</keyword>
<dbReference type="PRINTS" id="PR01650">
    <property type="entry name" value="SECETRNLCASE"/>
</dbReference>
<evidence type="ECO:0000313" key="10">
    <source>
        <dbReference type="EMBL" id="CAI8865757.1"/>
    </source>
</evidence>
<dbReference type="Pfam" id="PF00584">
    <property type="entry name" value="SecE"/>
    <property type="match status" value="1"/>
</dbReference>
<evidence type="ECO:0000256" key="7">
    <source>
        <dbReference type="ARBA" id="ARBA00023010"/>
    </source>
</evidence>
<organism evidence="10 11">
    <name type="scientific">Methylocaldum szegediense</name>
    <dbReference type="NCBI Taxonomy" id="73780"/>
    <lineage>
        <taxon>Bacteria</taxon>
        <taxon>Pseudomonadati</taxon>
        <taxon>Pseudomonadota</taxon>
        <taxon>Gammaproteobacteria</taxon>
        <taxon>Methylococcales</taxon>
        <taxon>Methylococcaceae</taxon>
        <taxon>Methylocaldum</taxon>
    </lineage>
</organism>
<dbReference type="HAMAP" id="MF_00422">
    <property type="entry name" value="SecE"/>
    <property type="match status" value="1"/>
</dbReference>
<comment type="similarity">
    <text evidence="9">Belongs to the SecE/SEC61-gamma family.</text>
</comment>
<feature type="transmembrane region" description="Helical" evidence="9">
    <location>
        <begin position="17"/>
        <end position="34"/>
    </location>
</feature>
<dbReference type="PANTHER" id="PTHR33910:SF1">
    <property type="entry name" value="PROTEIN TRANSLOCASE SUBUNIT SECE"/>
    <property type="match status" value="1"/>
</dbReference>
<gene>
    <name evidence="9 10" type="primary">secE</name>
    <name evidence="10" type="ORF">MSZNOR_2783</name>
</gene>
<protein>
    <recommendedName>
        <fullName evidence="9">Protein translocase subunit SecE</fullName>
    </recommendedName>
</protein>
<dbReference type="InterPro" id="IPR005807">
    <property type="entry name" value="SecE_bac"/>
</dbReference>
<dbReference type="PROSITE" id="PS01067">
    <property type="entry name" value="SECE_SEC61G"/>
    <property type="match status" value="1"/>
</dbReference>
<evidence type="ECO:0000256" key="5">
    <source>
        <dbReference type="ARBA" id="ARBA00022927"/>
    </source>
</evidence>
<feature type="transmembrane region" description="Helical" evidence="9">
    <location>
        <begin position="91"/>
        <end position="117"/>
    </location>
</feature>
<comment type="function">
    <text evidence="9">Essential subunit of the Sec protein translocation channel SecYEG. Clamps together the 2 halves of SecY. May contact the channel plug during translocation.</text>
</comment>
<dbReference type="NCBIfam" id="TIGR00964">
    <property type="entry name" value="secE_bact"/>
    <property type="match status" value="1"/>
</dbReference>
<accession>A0ABN8X487</accession>
<evidence type="ECO:0000256" key="1">
    <source>
        <dbReference type="ARBA" id="ARBA00004370"/>
    </source>
</evidence>
<dbReference type="PANTHER" id="PTHR33910">
    <property type="entry name" value="PROTEIN TRANSLOCASE SUBUNIT SECE"/>
    <property type="match status" value="1"/>
</dbReference>
<dbReference type="NCBIfam" id="NF004371">
    <property type="entry name" value="PRK05740.1-1"/>
    <property type="match status" value="1"/>
</dbReference>
<proteinExistence type="inferred from homology"/>
<comment type="subcellular location">
    <subcellularLocation>
        <location evidence="1">Membrane</location>
    </subcellularLocation>
</comment>
<keyword evidence="8 9" id="KW-0472">Membrane</keyword>
<evidence type="ECO:0000256" key="6">
    <source>
        <dbReference type="ARBA" id="ARBA00022989"/>
    </source>
</evidence>
<evidence type="ECO:0000256" key="4">
    <source>
        <dbReference type="ARBA" id="ARBA00022692"/>
    </source>
</evidence>
<evidence type="ECO:0000313" key="11">
    <source>
        <dbReference type="Proteomes" id="UP001162030"/>
    </source>
</evidence>
<dbReference type="InterPro" id="IPR001901">
    <property type="entry name" value="Translocase_SecE/Sec61-g"/>
</dbReference>
<dbReference type="Proteomes" id="UP001162030">
    <property type="component" value="Chromosome"/>
</dbReference>
<keyword evidence="5 9" id="KW-0653">Protein transport</keyword>
<feature type="transmembrane region" description="Helical" evidence="9">
    <location>
        <begin position="40"/>
        <end position="70"/>
    </location>
</feature>
<evidence type="ECO:0000256" key="3">
    <source>
        <dbReference type="ARBA" id="ARBA00022475"/>
    </source>
</evidence>
<reference evidence="10 11" key="1">
    <citation type="submission" date="2023-03" db="EMBL/GenBank/DDBJ databases">
        <authorList>
            <person name="Pearce D."/>
        </authorList>
    </citation>
    <scope>NUCLEOTIDE SEQUENCE [LARGE SCALE GENOMIC DNA]</scope>
    <source>
        <strain evidence="10">Msz</strain>
    </source>
</reference>
<comment type="caution">
    <text evidence="9">Lacks conserved residue(s) required for the propagation of feature annotation.</text>
</comment>
<keyword evidence="11" id="KW-1185">Reference proteome</keyword>
<evidence type="ECO:0000256" key="8">
    <source>
        <dbReference type="ARBA" id="ARBA00023136"/>
    </source>
</evidence>
<sequence length="125" mass="13718">MAARAESGSSFIDTAKLVLAIGLLIAGVVGFYYFSQQSLLYRVLGVVGLSIASIAMILTTPLGKSFWGFLKEARVEVRKVVWPTRQETVQATLIVVALVFLVGLMLWLFDMFLFWVISQLTGQGA</sequence>
<dbReference type="Gene3D" id="1.20.5.1030">
    <property type="entry name" value="Preprotein translocase secy subunit"/>
    <property type="match status" value="1"/>
</dbReference>
<evidence type="ECO:0000256" key="2">
    <source>
        <dbReference type="ARBA" id="ARBA00022448"/>
    </source>
</evidence>
<evidence type="ECO:0000256" key="9">
    <source>
        <dbReference type="HAMAP-Rule" id="MF_00422"/>
    </source>
</evidence>
<dbReference type="RefSeq" id="WP_026611364.1">
    <property type="nucleotide sequence ID" value="NZ_OX458333.1"/>
</dbReference>
<name>A0ABN8X487_9GAMM</name>
<comment type="subunit">
    <text evidence="9">Component of the Sec protein translocase complex. Heterotrimer consisting of SecY, SecE and SecG subunits. The heterotrimers can form oligomers, although 1 heterotrimer is thought to be able to translocate proteins. Interacts with the ribosome. Interacts with SecDF, and other proteins may be involved. Interacts with SecA.</text>
</comment>
<keyword evidence="2 9" id="KW-0813">Transport</keyword>
<dbReference type="EMBL" id="OX458333">
    <property type="protein sequence ID" value="CAI8865757.1"/>
    <property type="molecule type" value="Genomic_DNA"/>
</dbReference>
<keyword evidence="4 9" id="KW-0812">Transmembrane</keyword>
<dbReference type="InterPro" id="IPR038379">
    <property type="entry name" value="SecE_sf"/>
</dbReference>
<keyword evidence="6 9" id="KW-1133">Transmembrane helix</keyword>